<dbReference type="PROSITE" id="PS00383">
    <property type="entry name" value="TYR_PHOSPHATASE_1"/>
    <property type="match status" value="1"/>
</dbReference>
<reference evidence="4 5" key="2">
    <citation type="journal article" date="2013" name="Genome Announc.">
        <title>Genome of the Root-Associated Plant Growth-Promoting Bacterium Variovorax paradoxus Strain EPS.</title>
        <authorList>
            <person name="Han J.I."/>
            <person name="Spain J.C."/>
            <person name="Leadbetter J.R."/>
            <person name="Ovchinnikova G."/>
            <person name="Goodwin L.A."/>
            <person name="Han C.S."/>
            <person name="Woyke T."/>
            <person name="Davenport K.W."/>
            <person name="Orwin P.M."/>
        </authorList>
    </citation>
    <scope>NUCLEOTIDE SEQUENCE [LARGE SCALE GENOMIC DNA]</scope>
    <source>
        <strain evidence="4 5">EPS</strain>
    </source>
</reference>
<evidence type="ECO:0000313" key="4">
    <source>
        <dbReference type="EMBL" id="ADU37236.1"/>
    </source>
</evidence>
<evidence type="ECO:0000259" key="2">
    <source>
        <dbReference type="PROSITE" id="PS50054"/>
    </source>
</evidence>
<protein>
    <submittedName>
        <fullName evidence="4">Dual specificity protein phosphatase</fullName>
    </submittedName>
</protein>
<dbReference type="Pfam" id="PF22785">
    <property type="entry name" value="Tc-R-P"/>
    <property type="match status" value="1"/>
</dbReference>
<organism evidence="4 5">
    <name type="scientific">Variovorax paradoxus (strain EPS)</name>
    <dbReference type="NCBI Taxonomy" id="595537"/>
    <lineage>
        <taxon>Bacteria</taxon>
        <taxon>Pseudomonadati</taxon>
        <taxon>Pseudomonadota</taxon>
        <taxon>Betaproteobacteria</taxon>
        <taxon>Burkholderiales</taxon>
        <taxon>Comamonadaceae</taxon>
        <taxon>Variovorax</taxon>
    </lineage>
</organism>
<accession>E6V7X5</accession>
<dbReference type="PROSITE" id="PS50054">
    <property type="entry name" value="TYR_PHOSPHATASE_DUAL"/>
    <property type="match status" value="1"/>
</dbReference>
<dbReference type="GO" id="GO:0016787">
    <property type="term" value="F:hydrolase activity"/>
    <property type="evidence" value="ECO:0007669"/>
    <property type="project" value="UniProtKB-KW"/>
</dbReference>
<dbReference type="InterPro" id="IPR029021">
    <property type="entry name" value="Prot-tyrosine_phosphatase-like"/>
</dbReference>
<dbReference type="OrthoDB" id="9806482at2"/>
<dbReference type="Gene3D" id="3.90.190.10">
    <property type="entry name" value="Protein tyrosine phosphatase superfamily"/>
    <property type="match status" value="1"/>
</dbReference>
<proteinExistence type="predicted"/>
<dbReference type="PROSITE" id="PS50056">
    <property type="entry name" value="TYR_PHOSPHATASE_2"/>
    <property type="match status" value="1"/>
</dbReference>
<feature type="domain" description="Tyrosine specific protein phosphatases" evidence="3">
    <location>
        <begin position="87"/>
        <end position="140"/>
    </location>
</feature>
<dbReference type="SUPFAM" id="SSF52799">
    <property type="entry name" value="(Phosphotyrosine protein) phosphatases II"/>
    <property type="match status" value="1"/>
</dbReference>
<dbReference type="PANTHER" id="PTHR46274:SF6">
    <property type="entry name" value="TYR_PHOSPHATASE_2 DOMAIN-CONTAINING PROTEIN"/>
    <property type="match status" value="1"/>
</dbReference>
<dbReference type="InterPro" id="IPR016130">
    <property type="entry name" value="Tyr_Pase_AS"/>
</dbReference>
<dbReference type="AlphaFoldDB" id="E6V7X5"/>
<dbReference type="STRING" id="595537.Varpa_3049"/>
<evidence type="ECO:0000259" key="3">
    <source>
        <dbReference type="PROSITE" id="PS50056"/>
    </source>
</evidence>
<dbReference type="KEGG" id="vpe:Varpa_3049"/>
<dbReference type="RefSeq" id="WP_013541464.1">
    <property type="nucleotide sequence ID" value="NC_014931.1"/>
</dbReference>
<dbReference type="InterPro" id="IPR020422">
    <property type="entry name" value="TYR_PHOSPHATASE_DUAL_dom"/>
</dbReference>
<dbReference type="eggNOG" id="COG2453">
    <property type="taxonomic scope" value="Bacteria"/>
</dbReference>
<gene>
    <name evidence="4" type="ordered locus">Varpa_3049</name>
</gene>
<dbReference type="InterPro" id="IPR000387">
    <property type="entry name" value="Tyr_Pase_dom"/>
</dbReference>
<evidence type="ECO:0000256" key="1">
    <source>
        <dbReference type="ARBA" id="ARBA00022801"/>
    </source>
</evidence>
<dbReference type="PANTHER" id="PTHR46274">
    <property type="entry name" value="PHOSPHATIDYLINOSITOL PHOSPHATASE"/>
    <property type="match status" value="1"/>
</dbReference>
<dbReference type="EMBL" id="CP002417">
    <property type="protein sequence ID" value="ADU37236.1"/>
    <property type="molecule type" value="Genomic_DNA"/>
</dbReference>
<keyword evidence="1" id="KW-0378">Hydrolase</keyword>
<sequence>MDTWTPNFSWITPQLAVGGSFPAAHAERLATEHSIRAVVDLRGEAQDDEVLMRRHGIALLHLPTPDMCGVAPAHLDDGVAFACEWINRGERVLIHCEHGIGRSATLALCVMVSRGDTPLDALERMKTRRALVSPSPEQFACWCGWLERHRTRLRTAWRVPDFDAFQAIAYRHLRTG</sequence>
<dbReference type="SMART" id="SM00195">
    <property type="entry name" value="DSPc"/>
    <property type="match status" value="1"/>
</dbReference>
<name>E6V7X5_VARPE</name>
<reference evidence="5" key="1">
    <citation type="submission" date="2010-12" db="EMBL/GenBank/DDBJ databases">
        <title>Complete sequence of Variovorax paradoxus EPS.</title>
        <authorList>
            <consortium name="US DOE Joint Genome Institute"/>
            <person name="Lucas S."/>
            <person name="Copeland A."/>
            <person name="Lapidus A."/>
            <person name="Cheng J.-F."/>
            <person name="Goodwin L."/>
            <person name="Pitluck S."/>
            <person name="Teshima H."/>
            <person name="Detter J.C."/>
            <person name="Han C."/>
            <person name="Tapia R."/>
            <person name="Land M."/>
            <person name="Hauser L."/>
            <person name="Kyrpides N."/>
            <person name="Ivanova N."/>
            <person name="Ovchinnikova G."/>
            <person name="Orwin P."/>
            <person name="Han J.-I.G."/>
            <person name="Woyke T."/>
        </authorList>
    </citation>
    <scope>NUCLEOTIDE SEQUENCE [LARGE SCALE GENOMIC DNA]</scope>
    <source>
        <strain evidence="5">EPS</strain>
    </source>
</reference>
<dbReference type="Proteomes" id="UP000008917">
    <property type="component" value="Chromosome"/>
</dbReference>
<evidence type="ECO:0000313" key="5">
    <source>
        <dbReference type="Proteomes" id="UP000008917"/>
    </source>
</evidence>
<dbReference type="HOGENOM" id="CLU_111999_0_0_4"/>
<feature type="domain" description="Tyrosine-protein phosphatase" evidence="2">
    <location>
        <begin position="7"/>
        <end position="151"/>
    </location>
</feature>